<dbReference type="InterPro" id="IPR036028">
    <property type="entry name" value="SH3-like_dom_sf"/>
</dbReference>
<evidence type="ECO:0000256" key="1">
    <source>
        <dbReference type="ARBA" id="ARBA00022443"/>
    </source>
</evidence>
<keyword evidence="1 2" id="KW-0728">SH3 domain</keyword>
<feature type="domain" description="SH3" evidence="4">
    <location>
        <begin position="102"/>
        <end position="159"/>
    </location>
</feature>
<dbReference type="SUPFAM" id="SSF50044">
    <property type="entry name" value="SH3-domain"/>
    <property type="match status" value="1"/>
</dbReference>
<dbReference type="FunFam" id="2.30.30.40:FF:000072">
    <property type="entry name" value="Unconventional Myosin IB"/>
    <property type="match status" value="1"/>
</dbReference>
<protein>
    <recommendedName>
        <fullName evidence="4">SH3 domain-containing protein</fullName>
    </recommendedName>
</protein>
<dbReference type="PROSITE" id="PS50002">
    <property type="entry name" value="SH3"/>
    <property type="match status" value="1"/>
</dbReference>
<dbReference type="SMART" id="SM00326">
    <property type="entry name" value="SH3"/>
    <property type="match status" value="1"/>
</dbReference>
<dbReference type="AlphaFoldDB" id="A0A1B6DF86"/>
<dbReference type="Gene3D" id="2.30.30.40">
    <property type="entry name" value="SH3 Domains"/>
    <property type="match status" value="1"/>
</dbReference>
<dbReference type="Pfam" id="PF00018">
    <property type="entry name" value="SH3_1"/>
    <property type="match status" value="1"/>
</dbReference>
<dbReference type="PRINTS" id="PR00452">
    <property type="entry name" value="SH3DOMAIN"/>
</dbReference>
<feature type="region of interest" description="Disordered" evidence="3">
    <location>
        <begin position="20"/>
        <end position="61"/>
    </location>
</feature>
<proteinExistence type="predicted"/>
<accession>A0A1B6DF86</accession>
<feature type="compositionally biased region" description="Pro residues" evidence="3">
    <location>
        <begin position="20"/>
        <end position="30"/>
    </location>
</feature>
<reference evidence="5" key="1">
    <citation type="submission" date="2015-12" db="EMBL/GenBank/DDBJ databases">
        <title>De novo transcriptome assembly of four potential Pierce s Disease insect vectors from Arizona vineyards.</title>
        <authorList>
            <person name="Tassone E.E."/>
        </authorList>
    </citation>
    <scope>NUCLEOTIDE SEQUENCE</scope>
</reference>
<dbReference type="InterPro" id="IPR001452">
    <property type="entry name" value="SH3_domain"/>
</dbReference>
<dbReference type="EMBL" id="GEDC01012982">
    <property type="protein sequence ID" value="JAS24316.1"/>
    <property type="molecule type" value="Transcribed_RNA"/>
</dbReference>
<evidence type="ECO:0000259" key="4">
    <source>
        <dbReference type="PROSITE" id="PS50002"/>
    </source>
</evidence>
<dbReference type="PANTHER" id="PTHR14167:SF116">
    <property type="entry name" value="CAP, ISOFORM AC"/>
    <property type="match status" value="1"/>
</dbReference>
<feature type="compositionally biased region" description="Pro residues" evidence="3">
    <location>
        <begin position="46"/>
        <end position="58"/>
    </location>
</feature>
<name>A0A1B6DF86_9HEMI</name>
<evidence type="ECO:0000313" key="5">
    <source>
        <dbReference type="EMBL" id="JAS24316.1"/>
    </source>
</evidence>
<organism evidence="5">
    <name type="scientific">Clastoptera arizonana</name>
    <name type="common">Arizona spittle bug</name>
    <dbReference type="NCBI Taxonomy" id="38151"/>
    <lineage>
        <taxon>Eukaryota</taxon>
        <taxon>Metazoa</taxon>
        <taxon>Ecdysozoa</taxon>
        <taxon>Arthropoda</taxon>
        <taxon>Hexapoda</taxon>
        <taxon>Insecta</taxon>
        <taxon>Pterygota</taxon>
        <taxon>Neoptera</taxon>
        <taxon>Paraneoptera</taxon>
        <taxon>Hemiptera</taxon>
        <taxon>Auchenorrhyncha</taxon>
        <taxon>Cercopoidea</taxon>
        <taxon>Clastopteridae</taxon>
        <taxon>Clastoptera</taxon>
    </lineage>
</organism>
<evidence type="ECO:0000256" key="2">
    <source>
        <dbReference type="PROSITE-ProRule" id="PRU00192"/>
    </source>
</evidence>
<dbReference type="GO" id="GO:0016192">
    <property type="term" value="P:vesicle-mediated transport"/>
    <property type="evidence" value="ECO:0007669"/>
    <property type="project" value="UniProtKB-ARBA"/>
</dbReference>
<dbReference type="PRINTS" id="PR01887">
    <property type="entry name" value="SPECTRNALPHA"/>
</dbReference>
<gene>
    <name evidence="5" type="ORF">g.22184</name>
</gene>
<feature type="non-terminal residue" evidence="5">
    <location>
        <position position="1"/>
    </location>
</feature>
<dbReference type="PANTHER" id="PTHR14167">
    <property type="entry name" value="SH3 DOMAIN-CONTAINING"/>
    <property type="match status" value="1"/>
</dbReference>
<evidence type="ECO:0000256" key="3">
    <source>
        <dbReference type="SAM" id="MobiDB-lite"/>
    </source>
</evidence>
<dbReference type="InterPro" id="IPR050384">
    <property type="entry name" value="Endophilin_SH3RF"/>
</dbReference>
<sequence length="159" mass="17507">NNVSIIRKPMIKAVDVVRPPAPNRVAPLPPTASTGQLKHPRASIRAPPPPSEPAPPNQPIVRRPQAVFDSALNVTRPVAHISEINSVALKPVRQKPELPSKPFLPQVKALYDYSAQDLDELSFKEGDIIEVINEHEGGWWSGKLRGKEGLMPANYLQKL</sequence>